<dbReference type="Pfam" id="PF04607">
    <property type="entry name" value="RelA_SpoT"/>
    <property type="match status" value="1"/>
</dbReference>
<evidence type="ECO:0000313" key="4">
    <source>
        <dbReference type="Proteomes" id="UP000587760"/>
    </source>
</evidence>
<keyword evidence="4" id="KW-1185">Reference proteome</keyword>
<dbReference type="InterPro" id="IPR007685">
    <property type="entry name" value="RelA_SpoT"/>
</dbReference>
<evidence type="ECO:0000259" key="2">
    <source>
        <dbReference type="SMART" id="SM00954"/>
    </source>
</evidence>
<sequence length="384" mass="45726">MRKCDFYSRYDLSDKSLEEAGIKWTELTSIAKDYDSLHDTLDAVGRFVVDQMISSPVIHSINYRLKETDHLLEKIVRKRTENSRRVITKDNYRTEIKDLIGIRALHLFKEDWLNIHKYICDNWDLAEEPVAFVRYGDNDRILNFYKRNNCQIREHKFGYRSVHYTLKTRPKNEDYLVEVQVRTLFEEAWGEIDHRVRYPYEMNNELLVRLSSILNRLAGDADELGSYMRFFKKKEKKRIAEHKRQLEEKNKLIDKLYKQIESLEIGNQEKEKINRNIADLMREDDSVEEEYDFPWLDSFLDSDLFKGIQGRIADYMKSEDFKPLEISEEDLRLLQKTQKELMSLMGPSPEKVEALLRQKGSLDMPNMIDYKESDVVEESQESSS</sequence>
<proteinExistence type="predicted"/>
<reference evidence="3 4" key="1">
    <citation type="submission" date="2020-08" db="EMBL/GenBank/DDBJ databases">
        <title>Genomic Encyclopedia of Type Strains, Phase IV (KMG-IV): sequencing the most valuable type-strain genomes for metagenomic binning, comparative biology and taxonomic classification.</title>
        <authorList>
            <person name="Goeker M."/>
        </authorList>
    </citation>
    <scope>NUCLEOTIDE SEQUENCE [LARGE SCALE GENOMIC DNA]</scope>
    <source>
        <strain evidence="3 4">DSM 2461</strain>
    </source>
</reference>
<dbReference type="CDD" id="cd05399">
    <property type="entry name" value="NT_Rel-Spo_like"/>
    <property type="match status" value="1"/>
</dbReference>
<keyword evidence="3" id="KW-0808">Transferase</keyword>
<dbReference type="PANTHER" id="PTHR41773">
    <property type="entry name" value="GTP PYROPHOSPHATASE-RELATED"/>
    <property type="match status" value="1"/>
</dbReference>
<dbReference type="GO" id="GO:0015969">
    <property type="term" value="P:guanosine tetraphosphate metabolic process"/>
    <property type="evidence" value="ECO:0007669"/>
    <property type="project" value="InterPro"/>
</dbReference>
<evidence type="ECO:0000256" key="1">
    <source>
        <dbReference type="SAM" id="Coils"/>
    </source>
</evidence>
<protein>
    <submittedName>
        <fullName evidence="3">PpGpp synthetase/RelA/SpoT-type nucleotidyltransferase</fullName>
    </submittedName>
</protein>
<dbReference type="RefSeq" id="WP_184747490.1">
    <property type="nucleotide sequence ID" value="NZ_JACHGJ010000005.1"/>
</dbReference>
<dbReference type="InterPro" id="IPR043519">
    <property type="entry name" value="NT_sf"/>
</dbReference>
<accession>A0A841RCY4</accession>
<comment type="caution">
    <text evidence="3">The sequence shown here is derived from an EMBL/GenBank/DDBJ whole genome shotgun (WGS) entry which is preliminary data.</text>
</comment>
<dbReference type="EMBL" id="JACHGJ010000005">
    <property type="protein sequence ID" value="MBB6481251.1"/>
    <property type="molecule type" value="Genomic_DNA"/>
</dbReference>
<dbReference type="PANTHER" id="PTHR41773:SF1">
    <property type="entry name" value="RELA_SPOT DOMAIN-CONTAINING PROTEIN"/>
    <property type="match status" value="1"/>
</dbReference>
<gene>
    <name evidence="3" type="ORF">HNR50_002924</name>
</gene>
<dbReference type="SUPFAM" id="SSF81301">
    <property type="entry name" value="Nucleotidyltransferase"/>
    <property type="match status" value="1"/>
</dbReference>
<dbReference type="GO" id="GO:0016740">
    <property type="term" value="F:transferase activity"/>
    <property type="evidence" value="ECO:0007669"/>
    <property type="project" value="UniProtKB-KW"/>
</dbReference>
<dbReference type="AlphaFoldDB" id="A0A841RCY4"/>
<dbReference type="Gene3D" id="3.30.460.10">
    <property type="entry name" value="Beta Polymerase, domain 2"/>
    <property type="match status" value="1"/>
</dbReference>
<feature type="domain" description="RelA/SpoT" evidence="2">
    <location>
        <begin position="63"/>
        <end position="204"/>
    </location>
</feature>
<feature type="coiled-coil region" evidence="1">
    <location>
        <begin position="232"/>
        <end position="290"/>
    </location>
</feature>
<dbReference type="SMART" id="SM00954">
    <property type="entry name" value="RelA_SpoT"/>
    <property type="match status" value="1"/>
</dbReference>
<dbReference type="Proteomes" id="UP000587760">
    <property type="component" value="Unassembled WGS sequence"/>
</dbReference>
<keyword evidence="1" id="KW-0175">Coiled coil</keyword>
<organism evidence="3 4">
    <name type="scientific">Spirochaeta isovalerica</name>
    <dbReference type="NCBI Taxonomy" id="150"/>
    <lineage>
        <taxon>Bacteria</taxon>
        <taxon>Pseudomonadati</taxon>
        <taxon>Spirochaetota</taxon>
        <taxon>Spirochaetia</taxon>
        <taxon>Spirochaetales</taxon>
        <taxon>Spirochaetaceae</taxon>
        <taxon>Spirochaeta</taxon>
    </lineage>
</organism>
<name>A0A841RCY4_9SPIO</name>
<evidence type="ECO:0000313" key="3">
    <source>
        <dbReference type="EMBL" id="MBB6481251.1"/>
    </source>
</evidence>